<dbReference type="AlphaFoldDB" id="A0AAW1N9P0"/>
<keyword evidence="3" id="KW-0804">Transcription</keyword>
<dbReference type="EMBL" id="JBDFQZ010000001">
    <property type="protein sequence ID" value="KAK9756897.1"/>
    <property type="molecule type" value="Genomic_DNA"/>
</dbReference>
<feature type="domain" description="Response regulatory" evidence="5">
    <location>
        <begin position="15"/>
        <end position="130"/>
    </location>
</feature>
<keyword evidence="1" id="KW-0902">Two-component regulatory system</keyword>
<dbReference type="InterPro" id="IPR009057">
    <property type="entry name" value="Homeodomain-like_sf"/>
</dbReference>
<dbReference type="Gene3D" id="1.10.10.60">
    <property type="entry name" value="Homeodomain-like"/>
    <property type="match status" value="1"/>
</dbReference>
<keyword evidence="7" id="KW-1185">Reference proteome</keyword>
<evidence type="ECO:0000256" key="4">
    <source>
        <dbReference type="PROSITE-ProRule" id="PRU00169"/>
    </source>
</evidence>
<dbReference type="SUPFAM" id="SSF52172">
    <property type="entry name" value="CheY-like"/>
    <property type="match status" value="1"/>
</dbReference>
<dbReference type="GO" id="GO:0009736">
    <property type="term" value="P:cytokinin-activated signaling pathway"/>
    <property type="evidence" value="ECO:0007669"/>
    <property type="project" value="InterPro"/>
</dbReference>
<dbReference type="SMART" id="SM00448">
    <property type="entry name" value="REC"/>
    <property type="match status" value="1"/>
</dbReference>
<dbReference type="PROSITE" id="PS50110">
    <property type="entry name" value="RESPONSE_REGULATORY"/>
    <property type="match status" value="1"/>
</dbReference>
<dbReference type="SUPFAM" id="SSF46689">
    <property type="entry name" value="Homeodomain-like"/>
    <property type="match status" value="1"/>
</dbReference>
<feature type="modified residue" description="4-aspartylphosphate" evidence="4">
    <location>
        <position position="66"/>
    </location>
</feature>
<dbReference type="InterPro" id="IPR011006">
    <property type="entry name" value="CheY-like_superfamily"/>
</dbReference>
<dbReference type="CDD" id="cd17584">
    <property type="entry name" value="REC_typeB_ARR-like"/>
    <property type="match status" value="1"/>
</dbReference>
<dbReference type="Proteomes" id="UP001443914">
    <property type="component" value="Unassembled WGS sequence"/>
</dbReference>
<organism evidence="6 7">
    <name type="scientific">Saponaria officinalis</name>
    <name type="common">Common soapwort</name>
    <name type="synonym">Lychnis saponaria</name>
    <dbReference type="NCBI Taxonomy" id="3572"/>
    <lineage>
        <taxon>Eukaryota</taxon>
        <taxon>Viridiplantae</taxon>
        <taxon>Streptophyta</taxon>
        <taxon>Embryophyta</taxon>
        <taxon>Tracheophyta</taxon>
        <taxon>Spermatophyta</taxon>
        <taxon>Magnoliopsida</taxon>
        <taxon>eudicotyledons</taxon>
        <taxon>Gunneridae</taxon>
        <taxon>Pentapetalae</taxon>
        <taxon>Caryophyllales</taxon>
        <taxon>Caryophyllaceae</taxon>
        <taxon>Caryophylleae</taxon>
        <taxon>Saponaria</taxon>
    </lineage>
</organism>
<dbReference type="InterPro" id="IPR001789">
    <property type="entry name" value="Sig_transdc_resp-reg_receiver"/>
</dbReference>
<name>A0AAW1N9P0_SAPOF</name>
<reference evidence="6" key="1">
    <citation type="submission" date="2024-03" db="EMBL/GenBank/DDBJ databases">
        <title>WGS assembly of Saponaria officinalis var. Norfolk2.</title>
        <authorList>
            <person name="Jenkins J."/>
            <person name="Shu S."/>
            <person name="Grimwood J."/>
            <person name="Barry K."/>
            <person name="Goodstein D."/>
            <person name="Schmutz J."/>
            <person name="Leebens-Mack J."/>
            <person name="Osbourn A."/>
        </authorList>
    </citation>
    <scope>NUCLEOTIDE SEQUENCE [LARGE SCALE GENOMIC DNA]</scope>
    <source>
        <strain evidence="6">JIC</strain>
    </source>
</reference>
<dbReference type="Gene3D" id="3.40.50.2300">
    <property type="match status" value="1"/>
</dbReference>
<keyword evidence="2" id="KW-0805">Transcription regulation</keyword>
<dbReference type="PANTHER" id="PTHR43874">
    <property type="entry name" value="TWO-COMPONENT RESPONSE REGULATOR"/>
    <property type="match status" value="1"/>
</dbReference>
<dbReference type="GO" id="GO:0000160">
    <property type="term" value="P:phosphorelay signal transduction system"/>
    <property type="evidence" value="ECO:0007669"/>
    <property type="project" value="UniProtKB-KW"/>
</dbReference>
<dbReference type="InterPro" id="IPR045279">
    <property type="entry name" value="ARR-like"/>
</dbReference>
<dbReference type="Pfam" id="PF00072">
    <property type="entry name" value="Response_reg"/>
    <property type="match status" value="1"/>
</dbReference>
<dbReference type="PANTHER" id="PTHR43874:SF67">
    <property type="entry name" value="TWO-COMPONENT RESPONSE REGULATOR ARR2"/>
    <property type="match status" value="1"/>
</dbReference>
<evidence type="ECO:0000313" key="6">
    <source>
        <dbReference type="EMBL" id="KAK9756897.1"/>
    </source>
</evidence>
<sequence length="255" mass="29696">MSNYSGQVKSNRVWKVLVFDINRVCLRILKKMLQICNYHVTTCNNAKEAKSILQDQNNNFDFVMIDVYMQDMNGLEFVKHVSEQIDLPVIAMSADDEEDVIKDVFKSGACDYLIKPIRVENVRHLWKNVYRAQRHGSMKRVEQSWSDSVTNLVNDQSNNNSVDYQKISNNNKSIISDGEDRKCLKKRKIINTNVGYNQQVNDDYASTSRKKQRIVWTSELHHKFVQAVNQFGNSSMFLVSFFSLFLRQLIYSVKS</sequence>
<comment type="caution">
    <text evidence="6">The sequence shown here is derived from an EMBL/GenBank/DDBJ whole genome shotgun (WGS) entry which is preliminary data.</text>
</comment>
<keyword evidence="4" id="KW-0597">Phosphoprotein</keyword>
<gene>
    <name evidence="6" type="ORF">RND81_01G128300</name>
</gene>
<evidence type="ECO:0000256" key="3">
    <source>
        <dbReference type="ARBA" id="ARBA00023163"/>
    </source>
</evidence>
<evidence type="ECO:0000256" key="1">
    <source>
        <dbReference type="ARBA" id="ARBA00023012"/>
    </source>
</evidence>
<proteinExistence type="predicted"/>
<protein>
    <recommendedName>
        <fullName evidence="5">Response regulatory domain-containing protein</fullName>
    </recommendedName>
</protein>
<evidence type="ECO:0000313" key="7">
    <source>
        <dbReference type="Proteomes" id="UP001443914"/>
    </source>
</evidence>
<evidence type="ECO:0000256" key="2">
    <source>
        <dbReference type="ARBA" id="ARBA00023015"/>
    </source>
</evidence>
<accession>A0AAW1N9P0</accession>
<evidence type="ECO:0000259" key="5">
    <source>
        <dbReference type="PROSITE" id="PS50110"/>
    </source>
</evidence>